<dbReference type="Proteomes" id="UP000604046">
    <property type="component" value="Unassembled WGS sequence"/>
</dbReference>
<dbReference type="OrthoDB" id="435653at2759"/>
<keyword evidence="2" id="KW-1185">Reference proteome</keyword>
<reference evidence="1" key="1">
    <citation type="submission" date="2021-02" db="EMBL/GenBank/DDBJ databases">
        <authorList>
            <person name="Dougan E. K."/>
            <person name="Rhodes N."/>
            <person name="Thang M."/>
            <person name="Chan C."/>
        </authorList>
    </citation>
    <scope>NUCLEOTIDE SEQUENCE</scope>
</reference>
<protein>
    <submittedName>
        <fullName evidence="1">Uncharacterized protein</fullName>
    </submittedName>
</protein>
<organism evidence="1 2">
    <name type="scientific">Symbiodinium natans</name>
    <dbReference type="NCBI Taxonomy" id="878477"/>
    <lineage>
        <taxon>Eukaryota</taxon>
        <taxon>Sar</taxon>
        <taxon>Alveolata</taxon>
        <taxon>Dinophyceae</taxon>
        <taxon>Suessiales</taxon>
        <taxon>Symbiodiniaceae</taxon>
        <taxon>Symbiodinium</taxon>
    </lineage>
</organism>
<dbReference type="EMBL" id="CAJNDS010002356">
    <property type="protein sequence ID" value="CAE7446656.1"/>
    <property type="molecule type" value="Genomic_DNA"/>
</dbReference>
<name>A0A812RPE0_9DINO</name>
<comment type="caution">
    <text evidence="1">The sequence shown here is derived from an EMBL/GenBank/DDBJ whole genome shotgun (WGS) entry which is preliminary data.</text>
</comment>
<dbReference type="AlphaFoldDB" id="A0A812RPE0"/>
<sequence length="355" mass="40711">MICTLLLHEEALPLTEVFELYIYDICYGFFDASGPAYSLENEVEVEIDLSSGAEHPGSQYSVLAPSSLLRVARYFRRAFIIPFHEEMPTGEIAPNLHHVAQHYDDLPDFMMFIHADVYEHVEVSALVSVLNSLALRLWPRELPFVHLGRRHNGPTDASGRVASELRTYCRMRAAREGSKRRMKKPSIFRGDSVLERCSARTPSGWYCQWVELAWELLFDSPPQLPQDDYGGYDYGQFVASRQAAQSRPKAFWQKGWRALCSGSNYRLLPGTSFVSWKDLTASDASEGARFTWHGFHKGLEMAFEHLWHVIFNPRASSWLWPSRLRDPSLPLGLKFAMPGNPALLRFYRWTPHDPL</sequence>
<proteinExistence type="predicted"/>
<evidence type="ECO:0000313" key="2">
    <source>
        <dbReference type="Proteomes" id="UP000604046"/>
    </source>
</evidence>
<gene>
    <name evidence="1" type="ORF">SNAT2548_LOCUS24342</name>
</gene>
<evidence type="ECO:0000313" key="1">
    <source>
        <dbReference type="EMBL" id="CAE7446656.1"/>
    </source>
</evidence>
<accession>A0A812RPE0</accession>